<comment type="caution">
    <text evidence="3">The sequence shown here is derived from an EMBL/GenBank/DDBJ whole genome shotgun (WGS) entry which is preliminary data.</text>
</comment>
<dbReference type="EMBL" id="LGRX02008974">
    <property type="protein sequence ID" value="KAK3272423.1"/>
    <property type="molecule type" value="Genomic_DNA"/>
</dbReference>
<evidence type="ECO:0000313" key="3">
    <source>
        <dbReference type="EMBL" id="KAK3272423.1"/>
    </source>
</evidence>
<evidence type="ECO:0000256" key="2">
    <source>
        <dbReference type="SAM" id="MobiDB-lite"/>
    </source>
</evidence>
<dbReference type="InterPro" id="IPR036869">
    <property type="entry name" value="J_dom_sf"/>
</dbReference>
<dbReference type="Gene3D" id="1.10.287.110">
    <property type="entry name" value="DnaJ domain"/>
    <property type="match status" value="1"/>
</dbReference>
<feature type="compositionally biased region" description="Polar residues" evidence="2">
    <location>
        <begin position="38"/>
        <end position="54"/>
    </location>
</feature>
<dbReference type="SUPFAM" id="SSF48695">
    <property type="entry name" value="Multiheme cytochromes"/>
    <property type="match status" value="1"/>
</dbReference>
<protein>
    <recommendedName>
        <fullName evidence="5">J domain-containing protein</fullName>
    </recommendedName>
</protein>
<sequence length="278" mass="29968">MPVHPTLPTKELAPSSTTQNPKRQLDPEEPTASHKQQRTQSTESAPQERQNNKVTDIEEKIRHLKAKQDELVRSKQEAESRRLQHLFDQETKRTAAKRQEMQQKLYEQQQRQQQASNIGIGFTRVSKENEARKAVANEQQQELALLEAEVVRVLNAKNDAACLGLTTQRDASSIKKAYHRLARSLHPDGIPCATCHASSSSVELAPGGMPCGTCRASSSSVELAPVGIPCATCHASSSSVELAPGGIPCGTCRASSSSVELAPGGVPCVTCHASSSSG</sequence>
<accession>A0AAE0G6Y2</accession>
<dbReference type="InterPro" id="IPR001623">
    <property type="entry name" value="DnaJ_domain"/>
</dbReference>
<organism evidence="3 4">
    <name type="scientific">Cymbomonas tetramitiformis</name>
    <dbReference type="NCBI Taxonomy" id="36881"/>
    <lineage>
        <taxon>Eukaryota</taxon>
        <taxon>Viridiplantae</taxon>
        <taxon>Chlorophyta</taxon>
        <taxon>Pyramimonadophyceae</taxon>
        <taxon>Pyramimonadales</taxon>
        <taxon>Pyramimonadaceae</taxon>
        <taxon>Cymbomonas</taxon>
    </lineage>
</organism>
<dbReference type="AlphaFoldDB" id="A0AAE0G6Y2"/>
<keyword evidence="1" id="KW-0175">Coiled coil</keyword>
<evidence type="ECO:0008006" key="5">
    <source>
        <dbReference type="Google" id="ProtNLM"/>
    </source>
</evidence>
<feature type="coiled-coil region" evidence="1">
    <location>
        <begin position="129"/>
        <end position="156"/>
    </location>
</feature>
<reference evidence="3 4" key="1">
    <citation type="journal article" date="2015" name="Genome Biol. Evol.">
        <title>Comparative Genomics of a Bacterivorous Green Alga Reveals Evolutionary Causalities and Consequences of Phago-Mixotrophic Mode of Nutrition.</title>
        <authorList>
            <person name="Burns J.A."/>
            <person name="Paasch A."/>
            <person name="Narechania A."/>
            <person name="Kim E."/>
        </authorList>
    </citation>
    <scope>NUCLEOTIDE SEQUENCE [LARGE SCALE GENOMIC DNA]</scope>
    <source>
        <strain evidence="3 4">PLY_AMNH</strain>
    </source>
</reference>
<keyword evidence="4" id="KW-1185">Reference proteome</keyword>
<evidence type="ECO:0000313" key="4">
    <source>
        <dbReference type="Proteomes" id="UP001190700"/>
    </source>
</evidence>
<dbReference type="Proteomes" id="UP001190700">
    <property type="component" value="Unassembled WGS sequence"/>
</dbReference>
<dbReference type="SUPFAM" id="SSF46565">
    <property type="entry name" value="Chaperone J-domain"/>
    <property type="match status" value="1"/>
</dbReference>
<evidence type="ECO:0000256" key="1">
    <source>
        <dbReference type="SAM" id="Coils"/>
    </source>
</evidence>
<dbReference type="CDD" id="cd06257">
    <property type="entry name" value="DnaJ"/>
    <property type="match status" value="1"/>
</dbReference>
<feature type="region of interest" description="Disordered" evidence="2">
    <location>
        <begin position="1"/>
        <end position="59"/>
    </location>
</feature>
<gene>
    <name evidence="3" type="ORF">CYMTET_19282</name>
</gene>
<dbReference type="InterPro" id="IPR036280">
    <property type="entry name" value="Multihaem_cyt_sf"/>
</dbReference>
<proteinExistence type="predicted"/>
<name>A0AAE0G6Y2_9CHLO</name>